<feature type="domain" description="Transposase IS4-like" evidence="1">
    <location>
        <begin position="132"/>
        <end position="370"/>
    </location>
</feature>
<sequence>MGSLNHSRCRDQISFLRRQFMQDGGLPFTEILSQESISSAISQNEICWKERVYSPVVTLWVFLGQILSTDQSCAAAVARLIAHRISRQESPCSSETSAYCQARKRLPEKFFSDVARRAGRALDCCAKAEWLWHGRRVYLYDGTTVTMPDTAANQAEYPQPSYQRPGLGRPMARVCAIFSLSCGAVVDMAVGGYSGKGQSELGLLRRLMDVFRPGDIMVADRLMCSWVELTALQCRGVDFVVRHAVTRKLDFRRGQRLGKDDQIVSWPKRYGRTKADADYRKNLPDSLRVRVCRIRIARPGFRDKVLVIATTLFDPIEYPKEELASLYRQRWNVELDIRTIKQTLQMDQLRCKTPDLVRKEMWIHVLAYNLIRTIMARAADKHGIEPRTVSFKATLQTLKAFQPMLANMGRCSYEVRQQIYEQVIESIAVHRVGDRPDRFEPRKIKQPHRKHHDYLHVHRHEAKRQILAGLRK</sequence>
<dbReference type="GO" id="GO:0004803">
    <property type="term" value="F:transposase activity"/>
    <property type="evidence" value="ECO:0007669"/>
    <property type="project" value="InterPro"/>
</dbReference>
<keyword evidence="3" id="KW-1185">Reference proteome</keyword>
<dbReference type="Proteomes" id="UP000319908">
    <property type="component" value="Unassembled WGS sequence"/>
</dbReference>
<proteinExistence type="predicted"/>
<dbReference type="SUPFAM" id="SSF53098">
    <property type="entry name" value="Ribonuclease H-like"/>
    <property type="match status" value="1"/>
</dbReference>
<evidence type="ECO:0000259" key="1">
    <source>
        <dbReference type="Pfam" id="PF01609"/>
    </source>
</evidence>
<protein>
    <submittedName>
        <fullName evidence="2">Transposase DDE domain protein</fullName>
    </submittedName>
</protein>
<evidence type="ECO:0000313" key="2">
    <source>
        <dbReference type="EMBL" id="TWU15043.1"/>
    </source>
</evidence>
<dbReference type="NCBIfam" id="NF033592">
    <property type="entry name" value="transpos_IS4_1"/>
    <property type="match status" value="1"/>
</dbReference>
<dbReference type="GO" id="GO:0003677">
    <property type="term" value="F:DNA binding"/>
    <property type="evidence" value="ECO:0007669"/>
    <property type="project" value="InterPro"/>
</dbReference>
<dbReference type="Pfam" id="PF01609">
    <property type="entry name" value="DDE_Tnp_1"/>
    <property type="match status" value="1"/>
</dbReference>
<reference evidence="2 3" key="1">
    <citation type="journal article" date="2020" name="Antonie Van Leeuwenhoek">
        <title>Rhodopirellula heiligendammensis sp. nov., Rhodopirellula pilleata sp. nov., and Rhodopirellula solitaria sp. nov. isolated from natural or artificial marine surfaces in Northern Germany and California, USA, and emended description of the genus Rhodopirellula.</title>
        <authorList>
            <person name="Kallscheuer N."/>
            <person name="Wiegand S."/>
            <person name="Jogler M."/>
            <person name="Boedeker C."/>
            <person name="Peeters S.H."/>
            <person name="Rast P."/>
            <person name="Heuer A."/>
            <person name="Jetten M.S.M."/>
            <person name="Rohde M."/>
            <person name="Jogler C."/>
        </authorList>
    </citation>
    <scope>NUCLEOTIDE SEQUENCE [LARGE SCALE GENOMIC DNA]</scope>
    <source>
        <strain evidence="2 3">Poly21</strain>
    </source>
</reference>
<comment type="caution">
    <text evidence="2">The sequence shown here is derived from an EMBL/GenBank/DDBJ whole genome shotgun (WGS) entry which is preliminary data.</text>
</comment>
<dbReference type="InterPro" id="IPR002559">
    <property type="entry name" value="Transposase_11"/>
</dbReference>
<evidence type="ECO:0000313" key="3">
    <source>
        <dbReference type="Proteomes" id="UP000319908"/>
    </source>
</evidence>
<dbReference type="GO" id="GO:0006313">
    <property type="term" value="P:DNA transposition"/>
    <property type="evidence" value="ECO:0007669"/>
    <property type="project" value="InterPro"/>
</dbReference>
<gene>
    <name evidence="2" type="ORF">Poly21_22340</name>
</gene>
<dbReference type="InterPro" id="IPR047952">
    <property type="entry name" value="Transpos_IS4"/>
</dbReference>
<dbReference type="PANTHER" id="PTHR37529">
    <property type="entry name" value="TRANSPOSASE INSG FOR INSERTION SEQUENCE ELEMENT IS4-RELATED"/>
    <property type="match status" value="1"/>
</dbReference>
<name>A0A5C6BS11_9BACT</name>
<dbReference type="InterPro" id="IPR012337">
    <property type="entry name" value="RNaseH-like_sf"/>
</dbReference>
<dbReference type="EMBL" id="SJPU01000002">
    <property type="protein sequence ID" value="TWU15043.1"/>
    <property type="molecule type" value="Genomic_DNA"/>
</dbReference>
<organism evidence="2 3">
    <name type="scientific">Allorhodopirellula heiligendammensis</name>
    <dbReference type="NCBI Taxonomy" id="2714739"/>
    <lineage>
        <taxon>Bacteria</taxon>
        <taxon>Pseudomonadati</taxon>
        <taxon>Planctomycetota</taxon>
        <taxon>Planctomycetia</taxon>
        <taxon>Pirellulales</taxon>
        <taxon>Pirellulaceae</taxon>
        <taxon>Allorhodopirellula</taxon>
    </lineage>
</organism>
<accession>A0A5C6BS11</accession>
<dbReference type="AlphaFoldDB" id="A0A5C6BS11"/>
<dbReference type="PANTHER" id="PTHR37529:SF1">
    <property type="entry name" value="TRANSPOSASE INSG FOR INSERTION SEQUENCE ELEMENT IS4-RELATED"/>
    <property type="match status" value="1"/>
</dbReference>